<keyword evidence="4" id="KW-0812">Transmembrane</keyword>
<feature type="transmembrane region" description="Helical" evidence="4">
    <location>
        <begin position="44"/>
        <end position="70"/>
    </location>
</feature>
<evidence type="ECO:0000256" key="1">
    <source>
        <dbReference type="ARBA" id="ARBA00023015"/>
    </source>
</evidence>
<name>A0A3N0B514_9ACTN</name>
<dbReference type="PANTHER" id="PTHR44688:SF16">
    <property type="entry name" value="DNA-BINDING TRANSCRIPTIONAL ACTIVATOR DEVR_DOSR"/>
    <property type="match status" value="1"/>
</dbReference>
<dbReference type="InterPro" id="IPR000792">
    <property type="entry name" value="Tscrpt_reg_LuxR_C"/>
</dbReference>
<accession>A0A3N0B514</accession>
<keyword evidence="4" id="KW-0472">Membrane</keyword>
<feature type="transmembrane region" description="Helical" evidence="4">
    <location>
        <begin position="107"/>
        <end position="128"/>
    </location>
</feature>
<dbReference type="PROSITE" id="PS50043">
    <property type="entry name" value="HTH_LUXR_2"/>
    <property type="match status" value="1"/>
</dbReference>
<dbReference type="CDD" id="cd06170">
    <property type="entry name" value="LuxR_C_like"/>
    <property type="match status" value="1"/>
</dbReference>
<dbReference type="InterPro" id="IPR016032">
    <property type="entry name" value="Sig_transdc_resp-reg_C-effctor"/>
</dbReference>
<feature type="transmembrane region" description="Helical" evidence="4">
    <location>
        <begin position="337"/>
        <end position="361"/>
    </location>
</feature>
<dbReference type="OrthoDB" id="9808843at2"/>
<feature type="transmembrane region" description="Helical" evidence="4">
    <location>
        <begin position="250"/>
        <end position="269"/>
    </location>
</feature>
<dbReference type="Gene3D" id="1.10.10.10">
    <property type="entry name" value="Winged helix-like DNA-binding domain superfamily/Winged helix DNA-binding domain"/>
    <property type="match status" value="1"/>
</dbReference>
<reference evidence="7" key="1">
    <citation type="submission" date="2018-05" db="EMBL/GenBank/DDBJ databases">
        <title>Genome Sequencing of selected type strains of the family Eggerthellaceae.</title>
        <authorList>
            <person name="Danylec N."/>
            <person name="Stoll D.A."/>
            <person name="Doetsch A."/>
            <person name="Huch M."/>
        </authorList>
    </citation>
    <scope>NUCLEOTIDE SEQUENCE [LARGE SCALE GENOMIC DNA]</scope>
    <source>
        <strain evidence="7">DSM 16106</strain>
    </source>
</reference>
<organism evidence="6 7">
    <name type="scientific">Paraeggerthella hongkongensis</name>
    <dbReference type="NCBI Taxonomy" id="230658"/>
    <lineage>
        <taxon>Bacteria</taxon>
        <taxon>Bacillati</taxon>
        <taxon>Actinomycetota</taxon>
        <taxon>Coriobacteriia</taxon>
        <taxon>Eggerthellales</taxon>
        <taxon>Eggerthellaceae</taxon>
        <taxon>Paraeggerthella</taxon>
    </lineage>
</organism>
<evidence type="ECO:0000259" key="5">
    <source>
        <dbReference type="PROSITE" id="PS50043"/>
    </source>
</evidence>
<protein>
    <submittedName>
        <fullName evidence="6">LuxR family transcriptional regulator</fullName>
    </submittedName>
</protein>
<feature type="transmembrane region" description="Helical" evidence="4">
    <location>
        <begin position="222"/>
        <end position="244"/>
    </location>
</feature>
<dbReference type="PANTHER" id="PTHR44688">
    <property type="entry name" value="DNA-BINDING TRANSCRIPTIONAL ACTIVATOR DEVR_DOSR"/>
    <property type="match status" value="1"/>
</dbReference>
<dbReference type="AlphaFoldDB" id="A0A3N0B514"/>
<evidence type="ECO:0000256" key="3">
    <source>
        <dbReference type="ARBA" id="ARBA00023163"/>
    </source>
</evidence>
<evidence type="ECO:0000313" key="7">
    <source>
        <dbReference type="Proteomes" id="UP000278632"/>
    </source>
</evidence>
<dbReference type="PROSITE" id="PS00622">
    <property type="entry name" value="HTH_LUXR_1"/>
    <property type="match status" value="1"/>
</dbReference>
<dbReference type="InterPro" id="IPR036388">
    <property type="entry name" value="WH-like_DNA-bd_sf"/>
</dbReference>
<proteinExistence type="predicted"/>
<keyword evidence="4" id="KW-1133">Transmembrane helix</keyword>
<feature type="transmembrane region" description="Helical" evidence="4">
    <location>
        <begin position="281"/>
        <end position="298"/>
    </location>
</feature>
<feature type="domain" description="HTH luxR-type" evidence="5">
    <location>
        <begin position="425"/>
        <end position="490"/>
    </location>
</feature>
<evidence type="ECO:0000313" key="6">
    <source>
        <dbReference type="EMBL" id="RNL41819.1"/>
    </source>
</evidence>
<evidence type="ECO:0000256" key="2">
    <source>
        <dbReference type="ARBA" id="ARBA00023125"/>
    </source>
</evidence>
<keyword evidence="7" id="KW-1185">Reference proteome</keyword>
<dbReference type="PRINTS" id="PR00038">
    <property type="entry name" value="HTHLUXR"/>
</dbReference>
<keyword evidence="3" id="KW-0804">Transcription</keyword>
<evidence type="ECO:0000256" key="4">
    <source>
        <dbReference type="SAM" id="Phobius"/>
    </source>
</evidence>
<dbReference type="GO" id="GO:0006355">
    <property type="term" value="P:regulation of DNA-templated transcription"/>
    <property type="evidence" value="ECO:0007669"/>
    <property type="project" value="InterPro"/>
</dbReference>
<dbReference type="Pfam" id="PF00196">
    <property type="entry name" value="GerE"/>
    <property type="match status" value="1"/>
</dbReference>
<feature type="transmembrane region" description="Helical" evidence="4">
    <location>
        <begin position="304"/>
        <end position="325"/>
    </location>
</feature>
<keyword evidence="1" id="KW-0805">Transcription regulation</keyword>
<dbReference type="InterPro" id="IPR036259">
    <property type="entry name" value="MFS_trans_sf"/>
</dbReference>
<feature type="transmembrane region" description="Helical" evidence="4">
    <location>
        <begin position="163"/>
        <end position="180"/>
    </location>
</feature>
<dbReference type="SMART" id="SM00421">
    <property type="entry name" value="HTH_LUXR"/>
    <property type="match status" value="1"/>
</dbReference>
<feature type="transmembrane region" description="Helical" evidence="4">
    <location>
        <begin position="82"/>
        <end position="101"/>
    </location>
</feature>
<dbReference type="GO" id="GO:0003677">
    <property type="term" value="F:DNA binding"/>
    <property type="evidence" value="ECO:0007669"/>
    <property type="project" value="UniProtKB-KW"/>
</dbReference>
<sequence>MDDVRSKQRHLLVMQCALGFSAFKAAQSVLYSTAVLTSDTTTVLIAGFDFSVASALFVLLADTLIVIAALRGRLSAMSIPTVVPSAILAAAACFSFAGSFSMMNPTISLLVLALAQGASTAMLTLAWAELFTTMKPADSMKALAFAMLLASLVSYALRHAPSPVILIAVLVLLLANVALCRKAKCEANTAPQNEPSRGSAPQLGANATRSYLKGFLSIGEGLLSLLVLGCTVGIINGFMVAQHYNFEGSSLASSLGVIAASVAFFIMAYGFPKTFSASRAYRALFPLLTGVLIAWPFANFQYGYFVSATFVAGHSLISTSVMFLIVRESHESRLNPYVFMGTSVVLIRLASMLGIVGGSAIAGLDINPPFKTMLVFCIAVYLLSLALLFMLRIRKRSAATTSSNDTEGSAPSSAENGSFCATGQEISVRCKLTDRESEILLLLARGRSSTYIGEALYLSPNTVRGHIKNIYAKLEVHSKQEIIDLFTDQAG</sequence>
<keyword evidence="2" id="KW-0238">DNA-binding</keyword>
<comment type="caution">
    <text evidence="6">The sequence shown here is derived from an EMBL/GenBank/DDBJ whole genome shotgun (WGS) entry which is preliminary data.</text>
</comment>
<gene>
    <name evidence="6" type="ORF">DMP08_09005</name>
</gene>
<dbReference type="Proteomes" id="UP000278632">
    <property type="component" value="Unassembled WGS sequence"/>
</dbReference>
<dbReference type="SUPFAM" id="SSF46894">
    <property type="entry name" value="C-terminal effector domain of the bipartite response regulators"/>
    <property type="match status" value="1"/>
</dbReference>
<feature type="transmembrane region" description="Helical" evidence="4">
    <location>
        <begin position="373"/>
        <end position="391"/>
    </location>
</feature>
<dbReference type="SUPFAM" id="SSF103473">
    <property type="entry name" value="MFS general substrate transporter"/>
    <property type="match status" value="1"/>
</dbReference>
<dbReference type="EMBL" id="QICD01000019">
    <property type="protein sequence ID" value="RNL41819.1"/>
    <property type="molecule type" value="Genomic_DNA"/>
</dbReference>